<dbReference type="PANTHER" id="PTHR47510">
    <property type="entry name" value="REVERSE TRANSCRIPTASE DOMAIN-CONTAINING PROTEIN"/>
    <property type="match status" value="1"/>
</dbReference>
<accession>A0ABQ8ME02</accession>
<dbReference type="Gene3D" id="3.60.10.10">
    <property type="entry name" value="Endonuclease/exonuclease/phosphatase"/>
    <property type="match status" value="1"/>
</dbReference>
<gene>
    <name evidence="1" type="ORF">H4Q32_022690</name>
</gene>
<dbReference type="SUPFAM" id="SSF56219">
    <property type="entry name" value="DNase I-like"/>
    <property type="match status" value="1"/>
</dbReference>
<keyword evidence="2" id="KW-1185">Reference proteome</keyword>
<dbReference type="EMBL" id="JACTAM010000010">
    <property type="protein sequence ID" value="KAI2660088.1"/>
    <property type="molecule type" value="Genomic_DNA"/>
</dbReference>
<sequence length="414" mass="47213">MALPSIRLANLHSLLNKTDKLLMLSLTNKDFSNSAALCFTETWLNNAIPDSTLHLPGYQLFRADRNAESAGKLRGGGTCFYINERWCTDVTVLKKMCCSDLEVLYINCKPFYSLREIHSFILVSVYISPQGHVSLSLQKLAGQHPDSVLIILGDFNKANLSRELPKYSQHVTCPIKDSNIFDHCYTTIKNAYHYVPQAALGLSDHCLVHLTPTYWQKLKSAKPVVKTVRRWTNETERVLQACFEWTDWSVFEAATTDLHKLTETVTSYVSFCEHICIPSGTYLTCNNDKPWFTTKLKQLRHAKEDTCRNGNRVLYNQARNTLNKEIRAAKKSYAKKLEDQFSLNDSVSINEDEVRQVYRKNKRRKALGPDGVTPDCLKTCADQLAPIFSQIFNRFLELCEVPSCFKHSTIIPVP</sequence>
<evidence type="ECO:0000313" key="2">
    <source>
        <dbReference type="Proteomes" id="UP000830375"/>
    </source>
</evidence>
<evidence type="ECO:0000313" key="1">
    <source>
        <dbReference type="EMBL" id="KAI2660088.1"/>
    </source>
</evidence>
<dbReference type="PANTHER" id="PTHR47510:SF3">
    <property type="entry name" value="ENDO_EXONUCLEASE_PHOSPHATASE DOMAIN-CONTAINING PROTEIN"/>
    <property type="match status" value="1"/>
</dbReference>
<comment type="caution">
    <text evidence="1">The sequence shown here is derived from an EMBL/GenBank/DDBJ whole genome shotgun (WGS) entry which is preliminary data.</text>
</comment>
<organism evidence="1 2">
    <name type="scientific">Labeo rohita</name>
    <name type="common">Indian major carp</name>
    <name type="synonym">Cyprinus rohita</name>
    <dbReference type="NCBI Taxonomy" id="84645"/>
    <lineage>
        <taxon>Eukaryota</taxon>
        <taxon>Metazoa</taxon>
        <taxon>Chordata</taxon>
        <taxon>Craniata</taxon>
        <taxon>Vertebrata</taxon>
        <taxon>Euteleostomi</taxon>
        <taxon>Actinopterygii</taxon>
        <taxon>Neopterygii</taxon>
        <taxon>Teleostei</taxon>
        <taxon>Ostariophysi</taxon>
        <taxon>Cypriniformes</taxon>
        <taxon>Cyprinidae</taxon>
        <taxon>Labeoninae</taxon>
        <taxon>Labeonini</taxon>
        <taxon>Labeo</taxon>
    </lineage>
</organism>
<name>A0ABQ8ME02_LABRO</name>
<protein>
    <submittedName>
        <fullName evidence="1">LINE-1 retrotransposable element ORF2 protein</fullName>
    </submittedName>
</protein>
<dbReference type="InterPro" id="IPR036691">
    <property type="entry name" value="Endo/exonu/phosph_ase_sf"/>
</dbReference>
<proteinExistence type="predicted"/>
<reference evidence="1 2" key="1">
    <citation type="submission" date="2022-01" db="EMBL/GenBank/DDBJ databases">
        <title>A high-quality chromosome-level genome assembly of rohu carp, Labeo rohita.</title>
        <authorList>
            <person name="Arick M.A. II"/>
            <person name="Hsu C.-Y."/>
            <person name="Magbanua Z."/>
            <person name="Pechanova O."/>
            <person name="Grover C."/>
            <person name="Miller E."/>
            <person name="Thrash A."/>
            <person name="Ezzel L."/>
            <person name="Alam S."/>
            <person name="Benzie J."/>
            <person name="Hamilton M."/>
            <person name="Karsi A."/>
            <person name="Lawrence M.L."/>
            <person name="Peterson D.G."/>
        </authorList>
    </citation>
    <scope>NUCLEOTIDE SEQUENCE [LARGE SCALE GENOMIC DNA]</scope>
    <source>
        <strain evidence="2">BAU-BD-2019</strain>
        <tissue evidence="1">Blood</tissue>
    </source>
</reference>
<dbReference type="Proteomes" id="UP000830375">
    <property type="component" value="Unassembled WGS sequence"/>
</dbReference>